<proteinExistence type="predicted"/>
<comment type="caution">
    <text evidence="1">The sequence shown here is derived from an EMBL/GenBank/DDBJ whole genome shotgun (WGS) entry which is preliminary data.</text>
</comment>
<organism evidence="1 2">
    <name type="scientific">Riccia fluitans</name>
    <dbReference type="NCBI Taxonomy" id="41844"/>
    <lineage>
        <taxon>Eukaryota</taxon>
        <taxon>Viridiplantae</taxon>
        <taxon>Streptophyta</taxon>
        <taxon>Embryophyta</taxon>
        <taxon>Marchantiophyta</taxon>
        <taxon>Marchantiopsida</taxon>
        <taxon>Marchantiidae</taxon>
        <taxon>Marchantiales</taxon>
        <taxon>Ricciaceae</taxon>
        <taxon>Riccia</taxon>
    </lineage>
</organism>
<dbReference type="EMBL" id="JBHFFA010000001">
    <property type="protein sequence ID" value="KAL2650795.1"/>
    <property type="molecule type" value="Genomic_DNA"/>
</dbReference>
<reference evidence="1 2" key="1">
    <citation type="submission" date="2024-09" db="EMBL/GenBank/DDBJ databases">
        <title>Chromosome-scale assembly of Riccia fluitans.</title>
        <authorList>
            <person name="Paukszto L."/>
            <person name="Sawicki J."/>
            <person name="Karawczyk K."/>
            <person name="Piernik-Szablinska J."/>
            <person name="Szczecinska M."/>
            <person name="Mazdziarz M."/>
        </authorList>
    </citation>
    <scope>NUCLEOTIDE SEQUENCE [LARGE SCALE GENOMIC DNA]</scope>
    <source>
        <strain evidence="1">Rf_01</strain>
        <tissue evidence="1">Aerial parts of the thallus</tissue>
    </source>
</reference>
<keyword evidence="2" id="KW-1185">Reference proteome</keyword>
<protein>
    <submittedName>
        <fullName evidence="1">Uncharacterized protein</fullName>
    </submittedName>
</protein>
<accession>A0ABD1ZIP2</accession>
<evidence type="ECO:0000313" key="2">
    <source>
        <dbReference type="Proteomes" id="UP001605036"/>
    </source>
</evidence>
<name>A0ABD1ZIP2_9MARC</name>
<evidence type="ECO:0000313" key="1">
    <source>
        <dbReference type="EMBL" id="KAL2650795.1"/>
    </source>
</evidence>
<sequence length="196" mass="21732">MSWTDAAPGAAQGEKERRRAAQWRGMLGSDFAVQLPFPLDPCRRSLRPSFRLEHFQAGANADHCLLTFYFYRSRATCAEVYSLLHDLAAPPSFVSLLRLGICLHAACCGSADRSCEEDQCIFSTCDSGDCFVGLLTIFFFVRGHGFQSVTCSSELCRADNLGAFHPIDPSDRTKLTSEFAHIDVNRWVSGDGGMYR</sequence>
<dbReference type="Proteomes" id="UP001605036">
    <property type="component" value="Unassembled WGS sequence"/>
</dbReference>
<gene>
    <name evidence="1" type="ORF">R1flu_018923</name>
</gene>
<dbReference type="AlphaFoldDB" id="A0ABD1ZIP2"/>